<organism evidence="2 3">
    <name type="scientific">Dermacoccus nishinomiyaensis</name>
    <dbReference type="NCBI Taxonomy" id="1274"/>
    <lineage>
        <taxon>Bacteria</taxon>
        <taxon>Bacillati</taxon>
        <taxon>Actinomycetota</taxon>
        <taxon>Actinomycetes</taxon>
        <taxon>Micrococcales</taxon>
        <taxon>Dermacoccaceae</taxon>
        <taxon>Dermacoccus</taxon>
    </lineage>
</organism>
<dbReference type="HOGENOM" id="CLU_143368_0_0_11"/>
<dbReference type="GeneID" id="41842046"/>
<dbReference type="AlphaFoldDB" id="A0A075JNP9"/>
<dbReference type="InterPro" id="IPR025058">
    <property type="entry name" value="DUF3995"/>
</dbReference>
<sequence>MTVQPSGRRSSASCWFVLAALAGVIHAAVTLYWALGERGLLWTMGDSFVAQFADIMWVLYPVALVKGVSAVAPLWLARRGWPLRRLTRPVCWVGSVVLVAWGGANTVLANAVLLGAVRPDGGFDRAAMIGHAWIWDPLFLVWGASLAAGLWSTRHSEGQPTE</sequence>
<feature type="transmembrane region" description="Helical" evidence="1">
    <location>
        <begin position="89"/>
        <end position="112"/>
    </location>
</feature>
<proteinExistence type="predicted"/>
<evidence type="ECO:0000256" key="1">
    <source>
        <dbReference type="SAM" id="Phobius"/>
    </source>
</evidence>
<feature type="transmembrane region" description="Helical" evidence="1">
    <location>
        <begin position="132"/>
        <end position="151"/>
    </location>
</feature>
<dbReference type="EMBL" id="CP008889">
    <property type="protein sequence ID" value="AIF41758.1"/>
    <property type="molecule type" value="Genomic_DNA"/>
</dbReference>
<reference evidence="2 3" key="1">
    <citation type="submission" date="2014-07" db="EMBL/GenBank/DDBJ databases">
        <title>Genome Sequencing of Dermacoccus nishinomiyaensis.</title>
        <authorList>
            <person name="Hong K.W."/>
            <person name="Chan K.G."/>
        </authorList>
    </citation>
    <scope>NUCLEOTIDE SEQUENCE [LARGE SCALE GENOMIC DNA]</scope>
    <source>
        <strain evidence="2 3">M25</strain>
    </source>
</reference>
<evidence type="ECO:0008006" key="4">
    <source>
        <dbReference type="Google" id="ProtNLM"/>
    </source>
</evidence>
<evidence type="ECO:0000313" key="3">
    <source>
        <dbReference type="Proteomes" id="UP000027986"/>
    </source>
</evidence>
<dbReference type="KEGG" id="dni:HX89_13460"/>
<keyword evidence="1" id="KW-1133">Transmembrane helix</keyword>
<keyword evidence="1" id="KW-0812">Transmembrane</keyword>
<name>A0A075JNP9_9MICO</name>
<feature type="transmembrane region" description="Helical" evidence="1">
    <location>
        <begin position="55"/>
        <end position="77"/>
    </location>
</feature>
<evidence type="ECO:0000313" key="2">
    <source>
        <dbReference type="EMBL" id="AIF41758.1"/>
    </source>
</evidence>
<keyword evidence="3" id="KW-1185">Reference proteome</keyword>
<dbReference type="Pfam" id="PF13160">
    <property type="entry name" value="DUF3995"/>
    <property type="match status" value="1"/>
</dbReference>
<feature type="transmembrane region" description="Helical" evidence="1">
    <location>
        <begin position="12"/>
        <end position="35"/>
    </location>
</feature>
<dbReference type="eggNOG" id="ENOG5032W61">
    <property type="taxonomic scope" value="Bacteria"/>
</dbReference>
<protein>
    <recommendedName>
        <fullName evidence="4">DUF3995 domain-containing protein</fullName>
    </recommendedName>
</protein>
<keyword evidence="1" id="KW-0472">Membrane</keyword>
<gene>
    <name evidence="2" type="ORF">HX89_13460</name>
</gene>
<dbReference type="RefSeq" id="WP_038569730.1">
    <property type="nucleotide sequence ID" value="NZ_CP008889.1"/>
</dbReference>
<dbReference type="Proteomes" id="UP000027986">
    <property type="component" value="Chromosome"/>
</dbReference>
<dbReference type="OrthoDB" id="3732080at2"/>
<accession>A0A075JNP9</accession>